<evidence type="ECO:0000256" key="5">
    <source>
        <dbReference type="HAMAP-Rule" id="MF_00378"/>
    </source>
</evidence>
<dbReference type="GO" id="GO:0005737">
    <property type="term" value="C:cytoplasm"/>
    <property type="evidence" value="ECO:0007669"/>
    <property type="project" value="UniProtKB-SubCell"/>
</dbReference>
<evidence type="ECO:0000259" key="8">
    <source>
        <dbReference type="Pfam" id="PF13742"/>
    </source>
</evidence>
<evidence type="ECO:0000256" key="6">
    <source>
        <dbReference type="RuleBase" id="RU004355"/>
    </source>
</evidence>
<keyword evidence="3 5" id="KW-0378">Hydrolase</keyword>
<dbReference type="GO" id="GO:0008855">
    <property type="term" value="F:exodeoxyribonuclease VII activity"/>
    <property type="evidence" value="ECO:0007669"/>
    <property type="project" value="UniProtKB-UniRule"/>
</dbReference>
<dbReference type="Pfam" id="PF02601">
    <property type="entry name" value="Exonuc_VII_L"/>
    <property type="match status" value="1"/>
</dbReference>
<comment type="subunit">
    <text evidence="5">Heterooligomer composed of large and small subunits.</text>
</comment>
<dbReference type="InterPro" id="IPR003753">
    <property type="entry name" value="Exonuc_VII_L"/>
</dbReference>
<evidence type="ECO:0000256" key="2">
    <source>
        <dbReference type="ARBA" id="ARBA00022722"/>
    </source>
</evidence>
<accession>A0AAU8AAG6</accession>
<dbReference type="InterPro" id="IPR020579">
    <property type="entry name" value="Exonuc_VII_lsu_C"/>
</dbReference>
<dbReference type="GO" id="GO:0006308">
    <property type="term" value="P:DNA catabolic process"/>
    <property type="evidence" value="ECO:0007669"/>
    <property type="project" value="UniProtKB-UniRule"/>
</dbReference>
<dbReference type="NCBIfam" id="TIGR00237">
    <property type="entry name" value="xseA"/>
    <property type="match status" value="1"/>
</dbReference>
<dbReference type="InterPro" id="IPR025824">
    <property type="entry name" value="OB-fold_nuc-bd_dom"/>
</dbReference>
<keyword evidence="4 5" id="KW-0269">Exonuclease</keyword>
<comment type="subcellular location">
    <subcellularLocation>
        <location evidence="5 6">Cytoplasm</location>
    </subcellularLocation>
</comment>
<dbReference type="CDD" id="cd04489">
    <property type="entry name" value="ExoVII_LU_OBF"/>
    <property type="match status" value="1"/>
</dbReference>
<sequence length="401" mass="45224">MDDLVLSVYELNSYVSDKLSSDPFLEEIWVRGEVTDVNLRHNTLFFVLKDDAASVSCMLFDCAEAIECADAIVEGQTILVRGEISLYRKNGNYRIIVKEVQQIGLGELYARFERIRARLDKLGVFDEARKRKLPPYPRKIAVVTSAQGAAIQDIRNIAQRRNPQVKLVLYPVKVQGPDAPADIVRGIEYFNENSDADILIVGRGGGSAEDLAAFNEEAVVMSVYRSRIPVVSAVGHETDFTLCDMAADLRAPTPSAAAELCIPARDDIYSHILSLREGITQRLFQILYEKKTVFEQYRQFLRRDLLMFRISHARSLADSNREFLKNAVFQLYKNRKMQYNGYKGAIENLSPISAFERGYSVAMYRGTELRSINSVGEGDEIEIILKDGSIKTRVIRSISNA</sequence>
<reference evidence="9" key="1">
    <citation type="submission" date="2023-02" db="EMBL/GenBank/DDBJ databases">
        <title>Gut commensal Christensenella minuta modulates host metabolism via a new class of secondary bile acids.</title>
        <authorList>
            <person name="Liu C."/>
        </authorList>
    </citation>
    <scope>NUCLEOTIDE SEQUENCE</scope>
    <source>
        <strain evidence="9">CA70</strain>
    </source>
</reference>
<dbReference type="EMBL" id="CP117826">
    <property type="protein sequence ID" value="XCC62712.1"/>
    <property type="molecule type" value="Genomic_DNA"/>
</dbReference>
<dbReference type="EC" id="3.1.11.6" evidence="5"/>
<dbReference type="RefSeq" id="WP_353423724.1">
    <property type="nucleotide sequence ID" value="NZ_CP117826.1"/>
</dbReference>
<dbReference type="Pfam" id="PF13742">
    <property type="entry name" value="tRNA_anti_2"/>
    <property type="match status" value="1"/>
</dbReference>
<name>A0AAU8AAG6_9FIRM</name>
<keyword evidence="2 5" id="KW-0540">Nuclease</keyword>
<dbReference type="PANTHER" id="PTHR30008">
    <property type="entry name" value="EXODEOXYRIBONUCLEASE 7 LARGE SUBUNIT"/>
    <property type="match status" value="1"/>
</dbReference>
<evidence type="ECO:0000313" key="9">
    <source>
        <dbReference type="EMBL" id="XCC62712.1"/>
    </source>
</evidence>
<comment type="function">
    <text evidence="5">Bidirectionally degrades single-stranded DNA into large acid-insoluble oligonucleotides, which are then degraded further into small acid-soluble oligonucleotides.</text>
</comment>
<dbReference type="HAMAP" id="MF_00378">
    <property type="entry name" value="Exonuc_7_L"/>
    <property type="match status" value="1"/>
</dbReference>
<organism evidence="9">
    <name type="scientific">Christensenella massiliensis</name>
    <dbReference type="NCBI Taxonomy" id="1805714"/>
    <lineage>
        <taxon>Bacteria</taxon>
        <taxon>Bacillati</taxon>
        <taxon>Bacillota</taxon>
        <taxon>Clostridia</taxon>
        <taxon>Christensenellales</taxon>
        <taxon>Christensenellaceae</taxon>
        <taxon>Christensenella</taxon>
    </lineage>
</organism>
<comment type="catalytic activity">
    <reaction evidence="5 6">
        <text>Exonucleolytic cleavage in either 5'- to 3'- or 3'- to 5'-direction to yield nucleoside 5'-phosphates.</text>
        <dbReference type="EC" id="3.1.11.6"/>
    </reaction>
</comment>
<gene>
    <name evidence="5 9" type="primary">xseA</name>
    <name evidence="9" type="ORF">PUP29_01965</name>
</gene>
<evidence type="ECO:0000256" key="1">
    <source>
        <dbReference type="ARBA" id="ARBA00022490"/>
    </source>
</evidence>
<evidence type="ECO:0000256" key="3">
    <source>
        <dbReference type="ARBA" id="ARBA00022801"/>
    </source>
</evidence>
<protein>
    <recommendedName>
        <fullName evidence="5">Exodeoxyribonuclease 7 large subunit</fullName>
        <ecNumber evidence="5">3.1.11.6</ecNumber>
    </recommendedName>
    <alternativeName>
        <fullName evidence="5">Exodeoxyribonuclease VII large subunit</fullName>
        <shortName evidence="5">Exonuclease VII large subunit</shortName>
    </alternativeName>
</protein>
<dbReference type="GO" id="GO:0003676">
    <property type="term" value="F:nucleic acid binding"/>
    <property type="evidence" value="ECO:0007669"/>
    <property type="project" value="InterPro"/>
</dbReference>
<evidence type="ECO:0000256" key="4">
    <source>
        <dbReference type="ARBA" id="ARBA00022839"/>
    </source>
</evidence>
<proteinExistence type="inferred from homology"/>
<feature type="domain" description="OB-fold nucleic acid binding" evidence="8">
    <location>
        <begin position="6"/>
        <end position="101"/>
    </location>
</feature>
<dbReference type="GO" id="GO:0009318">
    <property type="term" value="C:exodeoxyribonuclease VII complex"/>
    <property type="evidence" value="ECO:0007669"/>
    <property type="project" value="UniProtKB-UniRule"/>
</dbReference>
<keyword evidence="1 5" id="KW-0963">Cytoplasm</keyword>
<feature type="domain" description="Exonuclease VII large subunit C-terminal" evidence="7">
    <location>
        <begin position="124"/>
        <end position="302"/>
    </location>
</feature>
<dbReference type="PANTHER" id="PTHR30008:SF0">
    <property type="entry name" value="EXODEOXYRIBONUCLEASE 7 LARGE SUBUNIT"/>
    <property type="match status" value="1"/>
</dbReference>
<comment type="similarity">
    <text evidence="5 6">Belongs to the XseA family.</text>
</comment>
<dbReference type="AlphaFoldDB" id="A0AAU8AAG6"/>
<evidence type="ECO:0000259" key="7">
    <source>
        <dbReference type="Pfam" id="PF02601"/>
    </source>
</evidence>